<feature type="transmembrane region" description="Helical" evidence="1">
    <location>
        <begin position="433"/>
        <end position="454"/>
    </location>
</feature>
<dbReference type="Pfam" id="PF00144">
    <property type="entry name" value="Beta-lactamase"/>
    <property type="match status" value="1"/>
</dbReference>
<dbReference type="InterPro" id="IPR012338">
    <property type="entry name" value="Beta-lactam/transpept-like"/>
</dbReference>
<dbReference type="InterPro" id="IPR050491">
    <property type="entry name" value="AmpC-like"/>
</dbReference>
<comment type="caution">
    <text evidence="3">The sequence shown here is derived from an EMBL/GenBank/DDBJ whole genome shotgun (WGS) entry which is preliminary data.</text>
</comment>
<keyword evidence="1" id="KW-1133">Transmembrane helix</keyword>
<organism evidence="3 4">
    <name type="scientific">Actinoplanes utahensis</name>
    <dbReference type="NCBI Taxonomy" id="1869"/>
    <lineage>
        <taxon>Bacteria</taxon>
        <taxon>Bacillati</taxon>
        <taxon>Actinomycetota</taxon>
        <taxon>Actinomycetes</taxon>
        <taxon>Micromonosporales</taxon>
        <taxon>Micromonosporaceae</taxon>
        <taxon>Actinoplanes</taxon>
    </lineage>
</organism>
<feature type="domain" description="Beta-lactamase-related" evidence="2">
    <location>
        <begin position="27"/>
        <end position="343"/>
    </location>
</feature>
<dbReference type="OrthoDB" id="3174977at2"/>
<dbReference type="InterPro" id="IPR001466">
    <property type="entry name" value="Beta-lactam-related"/>
</dbReference>
<keyword evidence="1" id="KW-0812">Transmembrane</keyword>
<protein>
    <submittedName>
        <fullName evidence="3">Beta-lactamase</fullName>
    </submittedName>
</protein>
<feature type="transmembrane region" description="Helical" evidence="1">
    <location>
        <begin position="364"/>
        <end position="386"/>
    </location>
</feature>
<sequence length="480" mass="50768">MLIRTLTAVLLAVPAAPPVTGPTPSIIDAVVQSYREETGVPSVAVAVTHGSRVVHVAGYGRTAHGEAVTDRTVMAVASVSKSMTALAVLQLTVSHGVRLDTAVRTYLPEFTLADDRAGRITVRQLLDHTSGLTDRTNPSFSRPPVPDLRAAVAAMRTARLATDPGTAVEYHNPNFQIAARLVEVVSGRPFGDYLRDHVFAPLGMTDSRTLDTADQLPASSRGHIMIAGVPVALPEPPAFGAGSGAVVSTAHDMASWLIAQAGQGRGPDGRQVVPAAAVAEMHRPSAGGYGLGWQAGTTPSGAPLVDHDGDMMTFTAYQAVLPASGYGVAVMAGTGTLHRDAQTIGAHIIDVIEGRTPPHATTPLVPVDLVLIGLALAVALLGVRGVRRARRPTRRSTVTLLLWLVPLIMLVRFHRIVTALYRGRDISWLQTVYLYPTFTLLLTVTSLTGLAIIVRRMALLARPAPESIKRPGLEESQAPK</sequence>
<dbReference type="Proteomes" id="UP000054537">
    <property type="component" value="Unassembled WGS sequence"/>
</dbReference>
<accession>A0A0A6UIX7</accession>
<dbReference type="SUPFAM" id="SSF56601">
    <property type="entry name" value="beta-lactamase/transpeptidase-like"/>
    <property type="match status" value="1"/>
</dbReference>
<dbReference type="EMBL" id="JRTT01000049">
    <property type="protein sequence ID" value="KHD74264.1"/>
    <property type="molecule type" value="Genomic_DNA"/>
</dbReference>
<gene>
    <name evidence="3" type="ORF">MB27_29970</name>
</gene>
<dbReference type="PANTHER" id="PTHR46825:SF15">
    <property type="entry name" value="BETA-LACTAMASE-RELATED DOMAIN-CONTAINING PROTEIN"/>
    <property type="match status" value="1"/>
</dbReference>
<proteinExistence type="predicted"/>
<evidence type="ECO:0000313" key="3">
    <source>
        <dbReference type="EMBL" id="KHD74264.1"/>
    </source>
</evidence>
<dbReference type="AlphaFoldDB" id="A0A0A6UIX7"/>
<dbReference type="PANTHER" id="PTHR46825">
    <property type="entry name" value="D-ALANYL-D-ALANINE-CARBOXYPEPTIDASE/ENDOPEPTIDASE AMPH"/>
    <property type="match status" value="1"/>
</dbReference>
<name>A0A0A6UIX7_ACTUT</name>
<dbReference type="STRING" id="1869.MB27_29970"/>
<evidence type="ECO:0000259" key="2">
    <source>
        <dbReference type="Pfam" id="PF00144"/>
    </source>
</evidence>
<evidence type="ECO:0000256" key="1">
    <source>
        <dbReference type="SAM" id="Phobius"/>
    </source>
</evidence>
<dbReference type="eggNOG" id="COG1680">
    <property type="taxonomic scope" value="Bacteria"/>
</dbReference>
<dbReference type="RefSeq" id="WP_043530050.1">
    <property type="nucleotide sequence ID" value="NZ_BAABKU010000049.1"/>
</dbReference>
<dbReference type="Gene3D" id="3.40.710.10">
    <property type="entry name" value="DD-peptidase/beta-lactamase superfamily"/>
    <property type="match status" value="1"/>
</dbReference>
<evidence type="ECO:0000313" key="4">
    <source>
        <dbReference type="Proteomes" id="UP000054537"/>
    </source>
</evidence>
<reference evidence="3 4" key="1">
    <citation type="submission" date="2014-10" db="EMBL/GenBank/DDBJ databases">
        <title>Draft genome sequence of Actinoplanes utahensis NRRL 12052.</title>
        <authorList>
            <person name="Velasco-Bucheli B."/>
            <person name="del Cerro C."/>
            <person name="Hormigo D."/>
            <person name="Garcia J.L."/>
            <person name="Acebal C."/>
            <person name="Arroyo M."/>
            <person name="de la Mata I."/>
        </authorList>
    </citation>
    <scope>NUCLEOTIDE SEQUENCE [LARGE SCALE GENOMIC DNA]</scope>
    <source>
        <strain evidence="3 4">NRRL 12052</strain>
    </source>
</reference>
<feature type="transmembrane region" description="Helical" evidence="1">
    <location>
        <begin position="398"/>
        <end position="421"/>
    </location>
</feature>
<keyword evidence="4" id="KW-1185">Reference proteome</keyword>
<keyword evidence="1" id="KW-0472">Membrane</keyword>